<evidence type="ECO:0000313" key="3">
    <source>
        <dbReference type="EMBL" id="KJL34004.1"/>
    </source>
</evidence>
<evidence type="ECO:0000256" key="1">
    <source>
        <dbReference type="SAM" id="MobiDB-lite"/>
    </source>
</evidence>
<protein>
    <submittedName>
        <fullName evidence="3">ABC-type cobalt transport system, permease component</fullName>
    </submittedName>
</protein>
<organism evidence="3 4">
    <name type="scientific">Microbacterium oxydans</name>
    <dbReference type="NCBI Taxonomy" id="82380"/>
    <lineage>
        <taxon>Bacteria</taxon>
        <taxon>Bacillati</taxon>
        <taxon>Actinomycetota</taxon>
        <taxon>Actinomycetes</taxon>
        <taxon>Micrococcales</taxon>
        <taxon>Microbacteriaceae</taxon>
        <taxon>Microbacterium</taxon>
    </lineage>
</organism>
<keyword evidence="2" id="KW-0812">Transmembrane</keyword>
<reference evidence="3 4" key="1">
    <citation type="submission" date="2015-02" db="EMBL/GenBank/DDBJ databases">
        <title>Draft genome sequences of ten Microbacterium spp. with emphasis on heavy metal contaminated environments.</title>
        <authorList>
            <person name="Corretto E."/>
        </authorList>
    </citation>
    <scope>NUCLEOTIDE SEQUENCE [LARGE SCALE GENOMIC DNA]</scope>
    <source>
        <strain evidence="3 4">BEL4b</strain>
    </source>
</reference>
<sequence length="236" mass="24417">MSGTNAAGDANLADTPGRTNAIGDASLPGTPGRTGSGGDALVTETAADMTGPSATRTGGRFRFPTAILLTCAALGVAGAVLLAPMNWAATILTGPLPFLGMALAGLWLLPSVVALRLLRRPLVGLLVGLIAGLVLVPFSGYGFQSVATNVWWAAFTELPFLLVFWRYWGTWMHYVGAVVVALVYPVLAWASFNLGAMPLGLQIAFFATTMASCIGGTALGILIADRLRRAGVGGRR</sequence>
<dbReference type="Proteomes" id="UP000033640">
    <property type="component" value="Unassembled WGS sequence"/>
</dbReference>
<evidence type="ECO:0000256" key="2">
    <source>
        <dbReference type="SAM" id="Phobius"/>
    </source>
</evidence>
<accession>A0A0F0LMU7</accession>
<feature type="transmembrane region" description="Helical" evidence="2">
    <location>
        <begin position="204"/>
        <end position="224"/>
    </location>
</feature>
<dbReference type="Pfam" id="PF09819">
    <property type="entry name" value="ABC_cobalt"/>
    <property type="match status" value="1"/>
</dbReference>
<dbReference type="EMBL" id="JYIW01000007">
    <property type="protein sequence ID" value="KJL34004.1"/>
    <property type="molecule type" value="Genomic_DNA"/>
</dbReference>
<evidence type="ECO:0000313" key="4">
    <source>
        <dbReference type="Proteomes" id="UP000033640"/>
    </source>
</evidence>
<feature type="transmembrane region" description="Helical" evidence="2">
    <location>
        <begin position="122"/>
        <end position="143"/>
    </location>
</feature>
<feature type="transmembrane region" description="Helical" evidence="2">
    <location>
        <begin position="149"/>
        <end position="167"/>
    </location>
</feature>
<dbReference type="InterPro" id="IPR017195">
    <property type="entry name" value="ABC_thiamin-permease_prd"/>
</dbReference>
<proteinExistence type="predicted"/>
<name>A0A0F0LMU7_9MICO</name>
<dbReference type="PATRIC" id="fig|82380.11.peg.33"/>
<feature type="transmembrane region" description="Helical" evidence="2">
    <location>
        <begin position="66"/>
        <end position="89"/>
    </location>
</feature>
<feature type="transmembrane region" description="Helical" evidence="2">
    <location>
        <begin position="95"/>
        <end position="115"/>
    </location>
</feature>
<dbReference type="AlphaFoldDB" id="A0A0F0LMU7"/>
<dbReference type="RefSeq" id="WP_231587692.1">
    <property type="nucleotide sequence ID" value="NZ_JYIW01000007.1"/>
</dbReference>
<gene>
    <name evidence="3" type="ORF">RS83_00033</name>
</gene>
<feature type="transmembrane region" description="Helical" evidence="2">
    <location>
        <begin position="174"/>
        <end position="192"/>
    </location>
</feature>
<comment type="caution">
    <text evidence="3">The sequence shown here is derived from an EMBL/GenBank/DDBJ whole genome shotgun (WGS) entry which is preliminary data.</text>
</comment>
<keyword evidence="2" id="KW-1133">Transmembrane helix</keyword>
<feature type="region of interest" description="Disordered" evidence="1">
    <location>
        <begin position="1"/>
        <end position="40"/>
    </location>
</feature>
<keyword evidence="2" id="KW-0472">Membrane</keyword>